<dbReference type="EC" id="2.7.7.48" evidence="1"/>
<feature type="binding site" evidence="9">
    <location>
        <position position="509"/>
    </location>
    <ligand>
        <name>Mg(2+)</name>
        <dbReference type="ChEBI" id="CHEBI:18420"/>
        <label>2</label>
    </ligand>
</feature>
<dbReference type="GO" id="GO:0039694">
    <property type="term" value="P:viral RNA genome replication"/>
    <property type="evidence" value="ECO:0007669"/>
    <property type="project" value="InterPro"/>
</dbReference>
<evidence type="ECO:0000256" key="4">
    <source>
        <dbReference type="ARBA" id="ARBA00022695"/>
    </source>
</evidence>
<feature type="binding site" evidence="9">
    <location>
        <position position="510"/>
    </location>
    <ligand>
        <name>Mg(2+)</name>
        <dbReference type="ChEBI" id="CHEBI:18420"/>
        <label>2</label>
    </ligand>
</feature>
<keyword evidence="9" id="KW-0460">Magnesium</keyword>
<keyword evidence="2 11" id="KW-0696">RNA-directed RNA polymerase</keyword>
<keyword evidence="5" id="KW-0547">Nucleotide-binding</keyword>
<evidence type="ECO:0000313" key="12">
    <source>
        <dbReference type="Proteomes" id="UP000682176"/>
    </source>
</evidence>
<keyword evidence="6" id="KW-0693">Viral RNA replication</keyword>
<dbReference type="EMBL" id="BK014189">
    <property type="protein sequence ID" value="DAD52732.1"/>
    <property type="molecule type" value="Genomic_RNA"/>
</dbReference>
<dbReference type="GO" id="GO:0000166">
    <property type="term" value="F:nucleotide binding"/>
    <property type="evidence" value="ECO:0007669"/>
    <property type="project" value="UniProtKB-KW"/>
</dbReference>
<dbReference type="KEGG" id="vg:80400822"/>
<feature type="binding site" evidence="9">
    <location>
        <position position="410"/>
    </location>
    <ligand>
        <name>Mg(2+)</name>
        <dbReference type="ChEBI" id="CHEBI:18420"/>
        <label>2</label>
    </ligand>
</feature>
<dbReference type="Proteomes" id="UP000682176">
    <property type="component" value="Segment"/>
</dbReference>
<keyword evidence="12" id="KW-1185">Reference proteome</keyword>
<evidence type="ECO:0000259" key="10">
    <source>
        <dbReference type="PROSITE" id="PS50522"/>
    </source>
</evidence>
<evidence type="ECO:0000313" key="11">
    <source>
        <dbReference type="EMBL" id="DAD52732.1"/>
    </source>
</evidence>
<comment type="catalytic activity">
    <reaction evidence="8">
        <text>RNA(n) + a ribonucleoside 5'-triphosphate = RNA(n+1) + diphosphate</text>
        <dbReference type="Rhea" id="RHEA:21248"/>
        <dbReference type="Rhea" id="RHEA-COMP:14527"/>
        <dbReference type="Rhea" id="RHEA-COMP:17342"/>
        <dbReference type="ChEBI" id="CHEBI:33019"/>
        <dbReference type="ChEBI" id="CHEBI:61557"/>
        <dbReference type="ChEBI" id="CHEBI:140395"/>
        <dbReference type="EC" id="2.7.7.48"/>
    </reaction>
</comment>
<organism evidence="11 12">
    <name type="scientific">ssRNA phage SRR7976323_6</name>
    <dbReference type="NCBI Taxonomy" id="2786693"/>
    <lineage>
        <taxon>Viruses</taxon>
        <taxon>Riboviria</taxon>
        <taxon>Orthornavirae</taxon>
        <taxon>Lenarviricota</taxon>
        <taxon>Leviviricetes</taxon>
        <taxon>Timlovirales</taxon>
        <taxon>Steitzviridae</taxon>
        <taxon>Tikiyavirus</taxon>
        <taxon>Tikiyavirus asiovivens</taxon>
    </lineage>
</organism>
<protein>
    <recommendedName>
        <fullName evidence="1">RNA-directed RNA polymerase</fullName>
        <ecNumber evidence="1">2.7.7.48</ecNumber>
    </recommendedName>
    <alternativeName>
        <fullName evidence="7">RNA replicase beta chain</fullName>
    </alternativeName>
</protein>
<reference evidence="11" key="1">
    <citation type="submission" date="2020-09" db="EMBL/GenBank/DDBJ databases">
        <title>Leviviricetes taxonomy.</title>
        <authorList>
            <person name="Stockdale S.R."/>
            <person name="Callanan J."/>
            <person name="Adriaenssens E.M."/>
            <person name="Kuhn J.H."/>
            <person name="Rumnieks J."/>
            <person name="Shkoporov A."/>
            <person name="Draper L.A."/>
            <person name="Ross P."/>
            <person name="Hill C."/>
        </authorList>
    </citation>
    <scope>NUCLEOTIDE SEQUENCE</scope>
</reference>
<dbReference type="InterPro" id="IPR043502">
    <property type="entry name" value="DNA/RNA_pol_sf"/>
</dbReference>
<keyword evidence="3" id="KW-0808">Transferase</keyword>
<evidence type="ECO:0000256" key="5">
    <source>
        <dbReference type="ARBA" id="ARBA00022741"/>
    </source>
</evidence>
<dbReference type="Pfam" id="PF03431">
    <property type="entry name" value="RNA_replicase_B"/>
    <property type="match status" value="1"/>
</dbReference>
<feature type="domain" description="RdRp catalytic" evidence="10">
    <location>
        <begin position="395"/>
        <end position="541"/>
    </location>
</feature>
<dbReference type="PROSITE" id="PS50522">
    <property type="entry name" value="RDRP_PHAGE"/>
    <property type="match status" value="1"/>
</dbReference>
<evidence type="ECO:0000256" key="6">
    <source>
        <dbReference type="ARBA" id="ARBA00022953"/>
    </source>
</evidence>
<evidence type="ECO:0000256" key="3">
    <source>
        <dbReference type="ARBA" id="ARBA00022679"/>
    </source>
</evidence>
<evidence type="ECO:0000256" key="7">
    <source>
        <dbReference type="ARBA" id="ARBA00030248"/>
    </source>
</evidence>
<sequence>MKSQVNALLHVSEGIIADASSTYPELGKSFCKDLQRLTLLCQHRGLGVYTLDLPSLDAALLNGLENGRLATHGLVSRLVSSRVRVPRLFAGLWLRVFDKDSCLKQDVDVNAIFFLRQLCCVGKKIAVECSPSRIKASKENFNAIESGLRKPSLGWNSDDLICEPTNAHDYERWMDSDCRYLNDSDNRGPDLFPGFIPEGKTTERLKRTYSHREYRLNHLNYLSLTDILEGTRSQDFELFDFEKSGARDGIILNKIQKVSDLISEKLGVFDPVTFSDWLYDNDQGIGFRHGPGAVAERLSPDLKSGFTAWPRKLSNCFSFVQLGLLNLLDGVPSSNERSSRLLCVPKTAKGPRLIAAEPVAHQWCQQVVLKFLFNRVDSLFKGDFIDFRDQGKSHEMVVTSSQDKRLATVDLSDASDRLSCYVVERVFRHNLSLLSALHSCRTRWIEIDNSLQRDYLILKKFASQGTATTFPVMSLVMLCIALGASHDDHEFITWSSILSKAKQVRVFGDDIVIPSTGYEDLVRAMELLQLKVNIAKSYVSGSFRESCGLDAFQGDDITPVKPTTLVPNGPSSVQALVDTSNNLFEKGLWRASERVLSLIPSSYRRNIGVRGIFDDGPACLTSFVGSDTSNLKVRWNQNLQRREVSCINIVDTSTKARGRRSFHLLDFFSKRYSPTNPRIVEYGKRRPETKLRLRWVLDWAVG</sequence>
<dbReference type="SUPFAM" id="SSF56672">
    <property type="entry name" value="DNA/RNA polymerases"/>
    <property type="match status" value="1"/>
</dbReference>
<dbReference type="RefSeq" id="YP_010771167.1">
    <property type="nucleotide sequence ID" value="NC_074507.1"/>
</dbReference>
<evidence type="ECO:0000256" key="8">
    <source>
        <dbReference type="ARBA" id="ARBA00048744"/>
    </source>
</evidence>
<accession>A0A8S5L5G9</accession>
<dbReference type="GeneID" id="80400822"/>
<gene>
    <name evidence="11" type="primary">SRR7976323_6_3</name>
</gene>
<evidence type="ECO:0000256" key="2">
    <source>
        <dbReference type="ARBA" id="ARBA00022484"/>
    </source>
</evidence>
<evidence type="ECO:0000256" key="9">
    <source>
        <dbReference type="PIRSR" id="PIRSR605093-1"/>
    </source>
</evidence>
<dbReference type="InterPro" id="IPR005093">
    <property type="entry name" value="RNArep_beta"/>
</dbReference>
<evidence type="ECO:0000256" key="1">
    <source>
        <dbReference type="ARBA" id="ARBA00012494"/>
    </source>
</evidence>
<dbReference type="GO" id="GO:0003968">
    <property type="term" value="F:RNA-directed RNA polymerase activity"/>
    <property type="evidence" value="ECO:0007669"/>
    <property type="project" value="UniProtKB-KW"/>
</dbReference>
<dbReference type="GO" id="GO:0046872">
    <property type="term" value="F:metal ion binding"/>
    <property type="evidence" value="ECO:0007669"/>
    <property type="project" value="UniProtKB-KW"/>
</dbReference>
<keyword evidence="4" id="KW-0548">Nucleotidyltransferase</keyword>
<comment type="cofactor">
    <cofactor evidence="9">
        <name>Mg(2+)</name>
        <dbReference type="ChEBI" id="CHEBI:18420"/>
    </cofactor>
    <text evidence="9">Binds 2 Mg(2+) per subunit.</text>
</comment>
<keyword evidence="9" id="KW-0479">Metal-binding</keyword>
<proteinExistence type="predicted"/>
<dbReference type="InterPro" id="IPR007096">
    <property type="entry name" value="RNA-dir_Rpol_cat_phage"/>
</dbReference>
<name>A0A8S5L5G9_9VIRU</name>